<keyword evidence="1" id="KW-1185">Reference proteome</keyword>
<organism evidence="1 2">
    <name type="scientific">Panagrellus redivivus</name>
    <name type="common">Microworm</name>
    <dbReference type="NCBI Taxonomy" id="6233"/>
    <lineage>
        <taxon>Eukaryota</taxon>
        <taxon>Metazoa</taxon>
        <taxon>Ecdysozoa</taxon>
        <taxon>Nematoda</taxon>
        <taxon>Chromadorea</taxon>
        <taxon>Rhabditida</taxon>
        <taxon>Tylenchina</taxon>
        <taxon>Panagrolaimomorpha</taxon>
        <taxon>Panagrolaimoidea</taxon>
        <taxon>Panagrolaimidae</taxon>
        <taxon>Panagrellus</taxon>
    </lineage>
</organism>
<dbReference type="WBParaSite" id="Pan_g7521.t1">
    <property type="protein sequence ID" value="Pan_g7521.t1"/>
    <property type="gene ID" value="Pan_g7521"/>
</dbReference>
<sequence>MPFPLRALDYGSRCRLRELATPGEAYDLQTAAPHFDGLNPIQKVDMVLQSVKVFINNNNEFCANEVHGWDGAFGKPLKLNNNELYCVKETVFIENFTTDHSAQMIFDRFIFAPRRFIFAPRRHMKFKNCIFTRQFLQDISSKIKHEIEGLQFSQCRLHAGVSHVLICKLFKELKYLRFEGDFWNVDWFDTLVTLKYANMAMIGFYNVSRKILDFNQAQMIRFIKAQTEYFYVDILLNDDRIYGSFMIDRLFSERWCLKYSDSPRVFIYWQSHHGLEMRELEPRIPRQT</sequence>
<reference evidence="2" key="2">
    <citation type="submission" date="2020-10" db="UniProtKB">
        <authorList>
            <consortium name="WormBaseParasite"/>
        </authorList>
    </citation>
    <scope>IDENTIFICATION</scope>
</reference>
<dbReference type="AlphaFoldDB" id="A0A7E5A0M1"/>
<accession>A0A7E5A0M1</accession>
<proteinExistence type="predicted"/>
<evidence type="ECO:0000313" key="2">
    <source>
        <dbReference type="WBParaSite" id="Pan_g7521.t1"/>
    </source>
</evidence>
<name>A0A7E5A0M1_PANRE</name>
<protein>
    <submittedName>
        <fullName evidence="2">FBA_2 domain-containing protein</fullName>
    </submittedName>
</protein>
<evidence type="ECO:0000313" key="1">
    <source>
        <dbReference type="Proteomes" id="UP000492821"/>
    </source>
</evidence>
<reference evidence="1" key="1">
    <citation type="journal article" date="2013" name="Genetics">
        <title>The draft genome and transcriptome of Panagrellus redivivus are shaped by the harsh demands of a free-living lifestyle.</title>
        <authorList>
            <person name="Srinivasan J."/>
            <person name="Dillman A.R."/>
            <person name="Macchietto M.G."/>
            <person name="Heikkinen L."/>
            <person name="Lakso M."/>
            <person name="Fracchia K.M."/>
            <person name="Antoshechkin I."/>
            <person name="Mortazavi A."/>
            <person name="Wong G."/>
            <person name="Sternberg P.W."/>
        </authorList>
    </citation>
    <scope>NUCLEOTIDE SEQUENCE [LARGE SCALE GENOMIC DNA]</scope>
    <source>
        <strain evidence="1">MT8872</strain>
    </source>
</reference>
<dbReference type="Proteomes" id="UP000492821">
    <property type="component" value="Unassembled WGS sequence"/>
</dbReference>